<name>D1NYF8_9GAMM</name>
<sequence>MTNFFSRSTKKLVAFTFLSCAFSNLAYSANYLLAKNDCTKQNHTYATASDAMEYFSDFYPENNSLEIINKSPLKIRLSPQAVSDDHTDVKELLAKRAIIYGIYRTLINTPNDKVTVTSYLVDFDGKKLKGSPEYTTTITKPQALEITKKYIPIHNLDDLIDESCSFTDQFNELRFDDSGKKGFDKFFNELVNAG</sequence>
<keyword evidence="1" id="KW-0732">Signal</keyword>
<dbReference type="EMBL" id="ABXV02000011">
    <property type="protein sequence ID" value="EFB73506.1"/>
    <property type="molecule type" value="Genomic_DNA"/>
</dbReference>
<accession>D1NYF8</accession>
<comment type="caution">
    <text evidence="2">The sequence shown here is derived from an EMBL/GenBank/DDBJ whole genome shotgun (WGS) entry which is preliminary data.</text>
</comment>
<evidence type="ECO:0000313" key="2">
    <source>
        <dbReference type="EMBL" id="EFB73506.1"/>
    </source>
</evidence>
<gene>
    <name evidence="2" type="ORF">PROVRUST_04777</name>
</gene>
<evidence type="ECO:0000313" key="3">
    <source>
        <dbReference type="Proteomes" id="UP000005512"/>
    </source>
</evidence>
<feature type="chain" id="PRO_5003025706" evidence="1">
    <location>
        <begin position="29"/>
        <end position="194"/>
    </location>
</feature>
<dbReference type="eggNOG" id="ENOG503390H">
    <property type="taxonomic scope" value="Bacteria"/>
</dbReference>
<dbReference type="AlphaFoldDB" id="D1NYF8"/>
<dbReference type="RefSeq" id="WP_006812857.1">
    <property type="nucleotide sequence ID" value="NZ_GG703817.1"/>
</dbReference>
<keyword evidence="3" id="KW-1185">Reference proteome</keyword>
<evidence type="ECO:0000256" key="1">
    <source>
        <dbReference type="SAM" id="SignalP"/>
    </source>
</evidence>
<organism evidence="2 3">
    <name type="scientific">Providencia rustigianii DSM 4541</name>
    <dbReference type="NCBI Taxonomy" id="500637"/>
    <lineage>
        <taxon>Bacteria</taxon>
        <taxon>Pseudomonadati</taxon>
        <taxon>Pseudomonadota</taxon>
        <taxon>Gammaproteobacteria</taxon>
        <taxon>Enterobacterales</taxon>
        <taxon>Morganellaceae</taxon>
        <taxon>Providencia</taxon>
    </lineage>
</organism>
<dbReference type="HOGENOM" id="CLU_1401383_0_0_6"/>
<feature type="signal peptide" evidence="1">
    <location>
        <begin position="1"/>
        <end position="28"/>
    </location>
</feature>
<proteinExistence type="predicted"/>
<reference evidence="2" key="1">
    <citation type="submission" date="2009-12" db="EMBL/GenBank/DDBJ databases">
        <authorList>
            <person name="Weinstock G."/>
            <person name="Sodergren E."/>
            <person name="Clifton S."/>
            <person name="Fulton L."/>
            <person name="Fulton B."/>
            <person name="Courtney L."/>
            <person name="Fronick C."/>
            <person name="Harrison M."/>
            <person name="Strong C."/>
            <person name="Farmer C."/>
            <person name="Delahaunty K."/>
            <person name="Markovic C."/>
            <person name="Hall O."/>
            <person name="Minx P."/>
            <person name="Tomlinson C."/>
            <person name="Mitreva M."/>
            <person name="Nelson J."/>
            <person name="Hou S."/>
            <person name="Wollam A."/>
            <person name="Pepin K.H."/>
            <person name="Johnson M."/>
            <person name="Bhonagiri V."/>
            <person name="Nash W.E."/>
            <person name="Warren W."/>
            <person name="Chinwalla A."/>
            <person name="Mardis E.R."/>
            <person name="Wilson R.K."/>
        </authorList>
    </citation>
    <scope>NUCLEOTIDE SEQUENCE [LARGE SCALE GENOMIC DNA]</scope>
    <source>
        <strain evidence="2">DSM 4541</strain>
    </source>
</reference>
<protein>
    <submittedName>
        <fullName evidence="2">Uncharacterized protein</fullName>
    </submittedName>
</protein>
<dbReference type="Proteomes" id="UP000005512">
    <property type="component" value="Unassembled WGS sequence"/>
</dbReference>